<protein>
    <recommendedName>
        <fullName evidence="3">F-box domain-containing protein</fullName>
    </recommendedName>
</protein>
<sequence>MNYVVFSSRRSATSLAHLLRRFPELRQRIKRAKIWIKGTDDQSWVSCVPFLLPLQLDSLSIEDDVDLSLLHPAAVRRLDLLRVKEIALYNVVYTRYSQISRCIGIYSEAAIWQLSKYDLSNCGFIRGKQTALKQIEVCVTSPTQFVHLLRNFTISSCNPLELQLVFIFTNLSLERKFTGVLSALTHQDPGFNLLMPAFENLPEDHEAFWKAVRRVWHMRCCRSRRSALFERLSVQSSGASFTLSRVQRRTSSDTGSTVLEFQAREIAGPRDVRAYASEVFVLLSSLEIHEVKLIISVGGKAYSDRLAFQPLDDALSHTNFATLLRVTLRIDFRTWRPRHCITGFM</sequence>
<gene>
    <name evidence="1" type="ORF">EIP91_009132</name>
</gene>
<name>A0A4R0RF57_9APHY</name>
<comment type="caution">
    <text evidence="1">The sequence shown here is derived from an EMBL/GenBank/DDBJ whole genome shotgun (WGS) entry which is preliminary data.</text>
</comment>
<evidence type="ECO:0000313" key="1">
    <source>
        <dbReference type="EMBL" id="TCD61044.1"/>
    </source>
</evidence>
<keyword evidence="2" id="KW-1185">Reference proteome</keyword>
<dbReference type="Proteomes" id="UP000292702">
    <property type="component" value="Unassembled WGS sequence"/>
</dbReference>
<dbReference type="EMBL" id="RWJN01000512">
    <property type="protein sequence ID" value="TCD61044.1"/>
    <property type="molecule type" value="Genomic_DNA"/>
</dbReference>
<accession>A0A4R0RF57</accession>
<organism evidence="1 2">
    <name type="scientific">Steccherinum ochraceum</name>
    <dbReference type="NCBI Taxonomy" id="92696"/>
    <lineage>
        <taxon>Eukaryota</taxon>
        <taxon>Fungi</taxon>
        <taxon>Dikarya</taxon>
        <taxon>Basidiomycota</taxon>
        <taxon>Agaricomycotina</taxon>
        <taxon>Agaricomycetes</taxon>
        <taxon>Polyporales</taxon>
        <taxon>Steccherinaceae</taxon>
        <taxon>Steccherinum</taxon>
    </lineage>
</organism>
<evidence type="ECO:0000313" key="2">
    <source>
        <dbReference type="Proteomes" id="UP000292702"/>
    </source>
</evidence>
<proteinExistence type="predicted"/>
<evidence type="ECO:0008006" key="3">
    <source>
        <dbReference type="Google" id="ProtNLM"/>
    </source>
</evidence>
<reference evidence="1 2" key="1">
    <citation type="submission" date="2018-11" db="EMBL/GenBank/DDBJ databases">
        <title>Genome assembly of Steccherinum ochraceum LE-BIN_3174, the white-rot fungus of the Steccherinaceae family (The Residual Polyporoid clade, Polyporales, Basidiomycota).</title>
        <authorList>
            <person name="Fedorova T.V."/>
            <person name="Glazunova O.A."/>
            <person name="Landesman E.O."/>
            <person name="Moiseenko K.V."/>
            <person name="Psurtseva N.V."/>
            <person name="Savinova O.S."/>
            <person name="Shakhova N.V."/>
            <person name="Tyazhelova T.V."/>
            <person name="Vasina D.V."/>
        </authorList>
    </citation>
    <scope>NUCLEOTIDE SEQUENCE [LARGE SCALE GENOMIC DNA]</scope>
    <source>
        <strain evidence="1 2">LE-BIN_3174</strain>
    </source>
</reference>
<dbReference type="AlphaFoldDB" id="A0A4R0RF57"/>